<evidence type="ECO:0000313" key="1">
    <source>
        <dbReference type="EMBL" id="EPT00117.1"/>
    </source>
</evidence>
<reference evidence="1 2" key="1">
    <citation type="journal article" date="2012" name="Science">
        <title>The Paleozoic origin of enzymatic lignin decomposition reconstructed from 31 fungal genomes.</title>
        <authorList>
            <person name="Floudas D."/>
            <person name="Binder M."/>
            <person name="Riley R."/>
            <person name="Barry K."/>
            <person name="Blanchette R.A."/>
            <person name="Henrissat B."/>
            <person name="Martinez A.T."/>
            <person name="Otillar R."/>
            <person name="Spatafora J.W."/>
            <person name="Yadav J.S."/>
            <person name="Aerts A."/>
            <person name="Benoit I."/>
            <person name="Boyd A."/>
            <person name="Carlson A."/>
            <person name="Copeland A."/>
            <person name="Coutinho P.M."/>
            <person name="de Vries R.P."/>
            <person name="Ferreira P."/>
            <person name="Findley K."/>
            <person name="Foster B."/>
            <person name="Gaskell J."/>
            <person name="Glotzer D."/>
            <person name="Gorecki P."/>
            <person name="Heitman J."/>
            <person name="Hesse C."/>
            <person name="Hori C."/>
            <person name="Igarashi K."/>
            <person name="Jurgens J.A."/>
            <person name="Kallen N."/>
            <person name="Kersten P."/>
            <person name="Kohler A."/>
            <person name="Kuees U."/>
            <person name="Kumar T.K.A."/>
            <person name="Kuo A."/>
            <person name="LaButti K."/>
            <person name="Larrondo L.F."/>
            <person name="Lindquist E."/>
            <person name="Ling A."/>
            <person name="Lombard V."/>
            <person name="Lucas S."/>
            <person name="Lundell T."/>
            <person name="Martin R."/>
            <person name="McLaughlin D.J."/>
            <person name="Morgenstern I."/>
            <person name="Morin E."/>
            <person name="Murat C."/>
            <person name="Nagy L.G."/>
            <person name="Nolan M."/>
            <person name="Ohm R.A."/>
            <person name="Patyshakuliyeva A."/>
            <person name="Rokas A."/>
            <person name="Ruiz-Duenas F.J."/>
            <person name="Sabat G."/>
            <person name="Salamov A."/>
            <person name="Samejima M."/>
            <person name="Schmutz J."/>
            <person name="Slot J.C."/>
            <person name="St John F."/>
            <person name="Stenlid J."/>
            <person name="Sun H."/>
            <person name="Sun S."/>
            <person name="Syed K."/>
            <person name="Tsang A."/>
            <person name="Wiebenga A."/>
            <person name="Young D."/>
            <person name="Pisabarro A."/>
            <person name="Eastwood D.C."/>
            <person name="Martin F."/>
            <person name="Cullen D."/>
            <person name="Grigoriev I.V."/>
            <person name="Hibbett D.S."/>
        </authorList>
    </citation>
    <scope>NUCLEOTIDE SEQUENCE</scope>
    <source>
        <strain evidence="2">FP-58527</strain>
    </source>
</reference>
<evidence type="ECO:0000313" key="2">
    <source>
        <dbReference type="Proteomes" id="UP000015241"/>
    </source>
</evidence>
<keyword evidence="2" id="KW-1185">Reference proteome</keyword>
<dbReference type="OrthoDB" id="3270641at2759"/>
<protein>
    <submittedName>
        <fullName evidence="1">Uncharacterized protein</fullName>
    </submittedName>
</protein>
<dbReference type="Gene3D" id="2.60.120.260">
    <property type="entry name" value="Galactose-binding domain-like"/>
    <property type="match status" value="1"/>
</dbReference>
<proteinExistence type="predicted"/>
<accession>S8E4T0</accession>
<dbReference type="EMBL" id="KE504151">
    <property type="protein sequence ID" value="EPT00117.1"/>
    <property type="molecule type" value="Genomic_DNA"/>
</dbReference>
<gene>
    <name evidence="1" type="ORF">FOMPIDRAFT_1123161</name>
</gene>
<dbReference type="eggNOG" id="ENOG502SP6Y">
    <property type="taxonomic scope" value="Eukaryota"/>
</dbReference>
<sequence length="156" mass="17172">MRINRTIDDTYGDSITGLQVVYSGWNTGQLCPGCAVQPDASATFEGSWHDTTSWNGDAPPSATMRFNGTAVWVYCILVNSGHRGVTIYTNASFELDGALAGTYQHNPDPKEDQYLYNTAVFNKDDLSNTEHTLVITAENGPSPSLLLFDWAMYTYV</sequence>
<organism evidence="1 2">
    <name type="scientific">Fomitopsis schrenkii</name>
    <name type="common">Brown rot fungus</name>
    <dbReference type="NCBI Taxonomy" id="2126942"/>
    <lineage>
        <taxon>Eukaryota</taxon>
        <taxon>Fungi</taxon>
        <taxon>Dikarya</taxon>
        <taxon>Basidiomycota</taxon>
        <taxon>Agaricomycotina</taxon>
        <taxon>Agaricomycetes</taxon>
        <taxon>Polyporales</taxon>
        <taxon>Fomitopsis</taxon>
    </lineage>
</organism>
<name>S8E4T0_FOMSC</name>
<dbReference type="Proteomes" id="UP000015241">
    <property type="component" value="Unassembled WGS sequence"/>
</dbReference>
<dbReference type="HOGENOM" id="CLU_081164_2_0_1"/>
<dbReference type="InParanoid" id="S8E4T0"/>
<dbReference type="AlphaFoldDB" id="S8E4T0"/>